<gene>
    <name evidence="1" type="ORF">RI129_006027</name>
</gene>
<protein>
    <submittedName>
        <fullName evidence="1">Uncharacterized protein</fullName>
    </submittedName>
</protein>
<dbReference type="Proteomes" id="UP001329430">
    <property type="component" value="Chromosome 4"/>
</dbReference>
<dbReference type="AlphaFoldDB" id="A0AAN7VBS3"/>
<keyword evidence="2" id="KW-1185">Reference proteome</keyword>
<comment type="caution">
    <text evidence="1">The sequence shown here is derived from an EMBL/GenBank/DDBJ whole genome shotgun (WGS) entry which is preliminary data.</text>
</comment>
<organism evidence="1 2">
    <name type="scientific">Pyrocoelia pectoralis</name>
    <dbReference type="NCBI Taxonomy" id="417401"/>
    <lineage>
        <taxon>Eukaryota</taxon>
        <taxon>Metazoa</taxon>
        <taxon>Ecdysozoa</taxon>
        <taxon>Arthropoda</taxon>
        <taxon>Hexapoda</taxon>
        <taxon>Insecta</taxon>
        <taxon>Pterygota</taxon>
        <taxon>Neoptera</taxon>
        <taxon>Endopterygota</taxon>
        <taxon>Coleoptera</taxon>
        <taxon>Polyphaga</taxon>
        <taxon>Elateriformia</taxon>
        <taxon>Elateroidea</taxon>
        <taxon>Lampyridae</taxon>
        <taxon>Lampyrinae</taxon>
        <taxon>Pyrocoelia</taxon>
    </lineage>
</organism>
<evidence type="ECO:0000313" key="2">
    <source>
        <dbReference type="Proteomes" id="UP001329430"/>
    </source>
</evidence>
<sequence length="352" mass="41268">MMKVLRRIKSLPVYECDSKNCNDTEITLEEFDSQPIYFKSVIRPMLAIGHEGELIIWLKNIGILQHSQRCNNVINNTECQGVMNWMPAKIIDQYQWRCKNCPKKRNIREHSVFQDVRCRFKDIIRILAGWCKGTDVEMLTKLLCIKKQAVNAVYNVAASVAHKYIETNLHRWKLGGPGFVVLIESYPEGFKEFNSQEYFQNHNIIPMLCIAEIKEIPTRFWLQVLDRYNPNIQEQVHNTNTIALHIIQEIVLPGSILVANLDSKICSFDVLQSLKHLYPVIVSKNGLKRHDHLNILLDNFETIWSPALHVCNEAQYYSNAHIQNFITNFLWRQKFENESFENLLHQMCYNFI</sequence>
<proteinExistence type="predicted"/>
<evidence type="ECO:0000313" key="1">
    <source>
        <dbReference type="EMBL" id="KAK5644727.1"/>
    </source>
</evidence>
<name>A0AAN7VBS3_9COLE</name>
<accession>A0AAN7VBS3</accession>
<reference evidence="1 2" key="1">
    <citation type="journal article" date="2024" name="Insects">
        <title>An Improved Chromosome-Level Genome Assembly of the Firefly Pyrocoelia pectoralis.</title>
        <authorList>
            <person name="Fu X."/>
            <person name="Meyer-Rochow V.B."/>
            <person name="Ballantyne L."/>
            <person name="Zhu X."/>
        </authorList>
    </citation>
    <scope>NUCLEOTIDE SEQUENCE [LARGE SCALE GENOMIC DNA]</scope>
    <source>
        <strain evidence="1">XCY_ONT2</strain>
    </source>
</reference>
<dbReference type="EMBL" id="JAVRBK010000004">
    <property type="protein sequence ID" value="KAK5644727.1"/>
    <property type="molecule type" value="Genomic_DNA"/>
</dbReference>